<dbReference type="InterPro" id="IPR036514">
    <property type="entry name" value="SGNH_hydro_sf"/>
</dbReference>
<dbReference type="GO" id="GO:0005576">
    <property type="term" value="C:extracellular region"/>
    <property type="evidence" value="ECO:0007669"/>
    <property type="project" value="UniProtKB-SubCell"/>
</dbReference>
<keyword evidence="5" id="KW-0378">Hydrolase</keyword>
<keyword evidence="7" id="KW-0443">Lipid metabolism</keyword>
<evidence type="ECO:0000256" key="2">
    <source>
        <dbReference type="ARBA" id="ARBA00008668"/>
    </source>
</evidence>
<dbReference type="Proteomes" id="UP001443914">
    <property type="component" value="Unassembled WGS sequence"/>
</dbReference>
<dbReference type="EMBL" id="JBDFQZ010000002">
    <property type="protein sequence ID" value="KAK9749103.1"/>
    <property type="molecule type" value="Genomic_DNA"/>
</dbReference>
<dbReference type="InterPro" id="IPR035669">
    <property type="entry name" value="SGNH_plant_lipase-like"/>
</dbReference>
<dbReference type="AlphaFoldDB" id="A0AAW1MRX2"/>
<dbReference type="GO" id="GO:0016788">
    <property type="term" value="F:hydrolase activity, acting on ester bonds"/>
    <property type="evidence" value="ECO:0007669"/>
    <property type="project" value="InterPro"/>
</dbReference>
<evidence type="ECO:0000256" key="3">
    <source>
        <dbReference type="ARBA" id="ARBA00022525"/>
    </source>
</evidence>
<keyword evidence="6" id="KW-0442">Lipid degradation</keyword>
<evidence type="ECO:0000256" key="6">
    <source>
        <dbReference type="ARBA" id="ARBA00022963"/>
    </source>
</evidence>
<sequence length="345" mass="38522">KSDPLAPALYVFGDSLVDNGNNNLLPTLARANYAPYGVGFHGRVPLGRFNDGKTFADFLGLGCPFPPPYAGQHNPNYALTGYNYASAAGGILPETGSRLGKCYSFNEQIDMFEQTIELQMSQIFKDSTQLSKHLPKSIILVIIGHNDYLNNYNDPLYLSNKLYKPLQFAQLLLDALSKQLQRLYDLGVRKVIINEVAPLGCIPTVARRTRLGAQGTRLMAQGMCDDKVNDMVLLYNELLPSMLHNFMSTHEGSYYVLLNIYPLVYDIITKPDNYGFNDTSNPCCTTWLNGTLLCIPDSIPCSNPNKYFYWDGYHPSESFYSLLISRSVYGSSVCSPINIKQLVEV</sequence>
<comment type="caution">
    <text evidence="8">The sequence shown here is derived from an EMBL/GenBank/DDBJ whole genome shotgun (WGS) entry which is preliminary data.</text>
</comment>
<accession>A0AAW1MRX2</accession>
<organism evidence="8 9">
    <name type="scientific">Saponaria officinalis</name>
    <name type="common">Common soapwort</name>
    <name type="synonym">Lychnis saponaria</name>
    <dbReference type="NCBI Taxonomy" id="3572"/>
    <lineage>
        <taxon>Eukaryota</taxon>
        <taxon>Viridiplantae</taxon>
        <taxon>Streptophyta</taxon>
        <taxon>Embryophyta</taxon>
        <taxon>Tracheophyta</taxon>
        <taxon>Spermatophyta</taxon>
        <taxon>Magnoliopsida</taxon>
        <taxon>eudicotyledons</taxon>
        <taxon>Gunneridae</taxon>
        <taxon>Pentapetalae</taxon>
        <taxon>Caryophyllales</taxon>
        <taxon>Caryophyllaceae</taxon>
        <taxon>Caryophylleae</taxon>
        <taxon>Saponaria</taxon>
    </lineage>
</organism>
<comment type="similarity">
    <text evidence="2">Belongs to the 'GDSL' lipolytic enzyme family.</text>
</comment>
<reference evidence="8" key="1">
    <citation type="submission" date="2024-03" db="EMBL/GenBank/DDBJ databases">
        <title>WGS assembly of Saponaria officinalis var. Norfolk2.</title>
        <authorList>
            <person name="Jenkins J."/>
            <person name="Shu S."/>
            <person name="Grimwood J."/>
            <person name="Barry K."/>
            <person name="Goodstein D."/>
            <person name="Schmutz J."/>
            <person name="Leebens-Mack J."/>
            <person name="Osbourn A."/>
        </authorList>
    </citation>
    <scope>NUCLEOTIDE SEQUENCE [LARGE SCALE GENOMIC DNA]</scope>
    <source>
        <strain evidence="8">JIC</strain>
    </source>
</reference>
<keyword evidence="9" id="KW-1185">Reference proteome</keyword>
<keyword evidence="4" id="KW-0732">Signal</keyword>
<dbReference type="InterPro" id="IPR051238">
    <property type="entry name" value="GDSL_esterase/lipase"/>
</dbReference>
<dbReference type="Pfam" id="PF00657">
    <property type="entry name" value="Lipase_GDSL"/>
    <property type="match status" value="1"/>
</dbReference>
<evidence type="ECO:0000256" key="4">
    <source>
        <dbReference type="ARBA" id="ARBA00022729"/>
    </source>
</evidence>
<dbReference type="PANTHER" id="PTHR45650">
    <property type="entry name" value="GDSL-LIKE LIPASE/ACYLHYDROLASE-RELATED"/>
    <property type="match status" value="1"/>
</dbReference>
<proteinExistence type="inferred from homology"/>
<dbReference type="GO" id="GO:0016042">
    <property type="term" value="P:lipid catabolic process"/>
    <property type="evidence" value="ECO:0007669"/>
    <property type="project" value="UniProtKB-KW"/>
</dbReference>
<dbReference type="CDD" id="cd01837">
    <property type="entry name" value="SGNH_plant_lipase_like"/>
    <property type="match status" value="1"/>
</dbReference>
<gene>
    <name evidence="8" type="ORF">RND81_02G102800</name>
</gene>
<dbReference type="SUPFAM" id="SSF52266">
    <property type="entry name" value="SGNH hydrolase"/>
    <property type="match status" value="1"/>
</dbReference>
<name>A0AAW1MRX2_SAPOF</name>
<dbReference type="PANTHER" id="PTHR45650:SF14">
    <property type="entry name" value="GDSL ESTERASE_LIPASE 7-LIKE"/>
    <property type="match status" value="1"/>
</dbReference>
<protein>
    <submittedName>
        <fullName evidence="8">Uncharacterized protein</fullName>
    </submittedName>
</protein>
<keyword evidence="3" id="KW-0964">Secreted</keyword>
<evidence type="ECO:0000313" key="9">
    <source>
        <dbReference type="Proteomes" id="UP001443914"/>
    </source>
</evidence>
<evidence type="ECO:0000256" key="7">
    <source>
        <dbReference type="ARBA" id="ARBA00023098"/>
    </source>
</evidence>
<dbReference type="Gene3D" id="3.40.50.1110">
    <property type="entry name" value="SGNH hydrolase"/>
    <property type="match status" value="1"/>
</dbReference>
<evidence type="ECO:0000256" key="1">
    <source>
        <dbReference type="ARBA" id="ARBA00004613"/>
    </source>
</evidence>
<evidence type="ECO:0000313" key="8">
    <source>
        <dbReference type="EMBL" id="KAK9749103.1"/>
    </source>
</evidence>
<comment type="subcellular location">
    <subcellularLocation>
        <location evidence="1">Secreted</location>
    </subcellularLocation>
</comment>
<evidence type="ECO:0000256" key="5">
    <source>
        <dbReference type="ARBA" id="ARBA00022801"/>
    </source>
</evidence>
<dbReference type="InterPro" id="IPR001087">
    <property type="entry name" value="GDSL"/>
</dbReference>
<feature type="non-terminal residue" evidence="8">
    <location>
        <position position="1"/>
    </location>
</feature>